<dbReference type="SUPFAM" id="SSF53187">
    <property type="entry name" value="Zn-dependent exopeptidases"/>
    <property type="match status" value="1"/>
</dbReference>
<dbReference type="InterPro" id="IPR050072">
    <property type="entry name" value="Peptidase_M20A"/>
</dbReference>
<evidence type="ECO:0000313" key="6">
    <source>
        <dbReference type="Proteomes" id="UP000176501"/>
    </source>
</evidence>
<dbReference type="Gene3D" id="3.40.630.10">
    <property type="entry name" value="Zn peptidases"/>
    <property type="match status" value="1"/>
</dbReference>
<dbReference type="PANTHER" id="PTHR43808">
    <property type="entry name" value="ACETYLORNITHINE DEACETYLASE"/>
    <property type="match status" value="1"/>
</dbReference>
<dbReference type="InterPro" id="IPR001261">
    <property type="entry name" value="ArgE/DapE_CS"/>
</dbReference>
<dbReference type="PROSITE" id="PS00758">
    <property type="entry name" value="ARGE_DAPE_CPG2_1"/>
    <property type="match status" value="1"/>
</dbReference>
<accession>A0A1F7W9D1</accession>
<evidence type="ECO:0000256" key="2">
    <source>
        <dbReference type="ARBA" id="ARBA00022801"/>
    </source>
</evidence>
<dbReference type="Pfam" id="PF07687">
    <property type="entry name" value="M20_dimer"/>
    <property type="match status" value="1"/>
</dbReference>
<comment type="caution">
    <text evidence="5">The sequence shown here is derived from an EMBL/GenBank/DDBJ whole genome shotgun (WGS) entry which is preliminary data.</text>
</comment>
<feature type="domain" description="Peptidase M20 dimerisation" evidence="4">
    <location>
        <begin position="157"/>
        <end position="234"/>
    </location>
</feature>
<protein>
    <recommendedName>
        <fullName evidence="4">Peptidase M20 dimerisation domain-containing protein</fullName>
    </recommendedName>
</protein>
<gene>
    <name evidence="5" type="ORF">A2304_01355</name>
</gene>
<evidence type="ECO:0000313" key="5">
    <source>
        <dbReference type="EMBL" id="OGL99421.1"/>
    </source>
</evidence>
<dbReference type="InterPro" id="IPR002933">
    <property type="entry name" value="Peptidase_M20"/>
</dbReference>
<proteinExistence type="predicted"/>
<dbReference type="InterPro" id="IPR011650">
    <property type="entry name" value="Peptidase_M20_dimer"/>
</dbReference>
<evidence type="ECO:0000256" key="3">
    <source>
        <dbReference type="ARBA" id="ARBA00022833"/>
    </source>
</evidence>
<evidence type="ECO:0000259" key="4">
    <source>
        <dbReference type="Pfam" id="PF07687"/>
    </source>
</evidence>
<dbReference type="Pfam" id="PF01546">
    <property type="entry name" value="Peptidase_M20"/>
    <property type="match status" value="1"/>
</dbReference>
<dbReference type="EMBL" id="MGFE01000005">
    <property type="protein sequence ID" value="OGL99421.1"/>
    <property type="molecule type" value="Genomic_DNA"/>
</dbReference>
<dbReference type="AlphaFoldDB" id="A0A1F7W9D1"/>
<keyword evidence="2" id="KW-0378">Hydrolase</keyword>
<keyword evidence="3" id="KW-0862">Zinc</keyword>
<name>A0A1F7W9D1_9BACT</name>
<dbReference type="Proteomes" id="UP000176501">
    <property type="component" value="Unassembled WGS sequence"/>
</dbReference>
<reference evidence="5 6" key="1">
    <citation type="journal article" date="2016" name="Nat. Commun.">
        <title>Thousands of microbial genomes shed light on interconnected biogeochemical processes in an aquifer system.</title>
        <authorList>
            <person name="Anantharaman K."/>
            <person name="Brown C.T."/>
            <person name="Hug L.A."/>
            <person name="Sharon I."/>
            <person name="Castelle C.J."/>
            <person name="Probst A.J."/>
            <person name="Thomas B.C."/>
            <person name="Singh A."/>
            <person name="Wilkins M.J."/>
            <person name="Karaoz U."/>
            <person name="Brodie E.L."/>
            <person name="Williams K.H."/>
            <person name="Hubbard S.S."/>
            <person name="Banfield J.F."/>
        </authorList>
    </citation>
    <scope>NUCLEOTIDE SEQUENCE [LARGE SCALE GENOMIC DNA]</scope>
</reference>
<organism evidence="5 6">
    <name type="scientific">Candidatus Uhrbacteria bacterium RIFOXYB2_FULL_57_15</name>
    <dbReference type="NCBI Taxonomy" id="1802422"/>
    <lineage>
        <taxon>Bacteria</taxon>
        <taxon>Candidatus Uhriibacteriota</taxon>
    </lineage>
</organism>
<comment type="cofactor">
    <cofactor evidence="1">
        <name>Zn(2+)</name>
        <dbReference type="ChEBI" id="CHEBI:29105"/>
    </cofactor>
</comment>
<dbReference type="GO" id="GO:0016787">
    <property type="term" value="F:hydrolase activity"/>
    <property type="evidence" value="ECO:0007669"/>
    <property type="project" value="UniProtKB-KW"/>
</dbReference>
<dbReference type="PANTHER" id="PTHR43808:SF8">
    <property type="entry name" value="PEPTIDASE M20 DIMERISATION DOMAIN-CONTAINING PROTEIN"/>
    <property type="match status" value="1"/>
</dbReference>
<sequence length="324" mass="34739">MILTQPEQLLLDLLAIPSVSGTEQAIIDRVAETLGGTFRVERIPVDETRSNLLCTVGSPRVLLAAHLDTVPGTVEIRVDDENIHGRGACDNKGAAAAMITAALQAVSEDATDFGLLFTVGEETNFDGAIAVQKFFADNDIVPERIVIGEPTGLQIVTAQRGITSVEILCDGTAEHSSTDHPDSAIHKLAALLAAFLKNTFPETTYHVGLIQGGTADNVVAAHATATLLFRSMNPELETLIHRALADTNVPHTIKTLQTVPPVDHTAPSFARNAVAYFTEMAFLKNSFVLGPGSITDAHTASERVSRRELNEAVAQYRAFLPKRD</sequence>
<evidence type="ECO:0000256" key="1">
    <source>
        <dbReference type="ARBA" id="ARBA00001947"/>
    </source>
</evidence>
<dbReference type="Gene3D" id="3.30.70.360">
    <property type="match status" value="1"/>
</dbReference>